<dbReference type="PANTHER" id="PTHR47723">
    <property type="entry name" value="OS05G0353850 PROTEIN"/>
    <property type="match status" value="1"/>
</dbReference>
<feature type="chain" id="PRO_5047285027" description="RNase H type-1 domain-containing protein" evidence="1">
    <location>
        <begin position="17"/>
        <end position="147"/>
    </location>
</feature>
<gene>
    <name evidence="3" type="ORF">PVK06_030504</name>
</gene>
<accession>A0ABR0NNI4</accession>
<dbReference type="Gene3D" id="3.30.420.10">
    <property type="entry name" value="Ribonuclease H-like superfamily/Ribonuclease H"/>
    <property type="match status" value="1"/>
</dbReference>
<evidence type="ECO:0000256" key="1">
    <source>
        <dbReference type="SAM" id="SignalP"/>
    </source>
</evidence>
<protein>
    <recommendedName>
        <fullName evidence="2">RNase H type-1 domain-containing protein</fullName>
    </recommendedName>
</protein>
<comment type="caution">
    <text evidence="3">The sequence shown here is derived from an EMBL/GenBank/DDBJ whole genome shotgun (WGS) entry which is preliminary data.</text>
</comment>
<dbReference type="EMBL" id="JARKNE010000009">
    <property type="protein sequence ID" value="KAK5802876.1"/>
    <property type="molecule type" value="Genomic_DNA"/>
</dbReference>
<dbReference type="CDD" id="cd06222">
    <property type="entry name" value="RNase_H_like"/>
    <property type="match status" value="1"/>
</dbReference>
<feature type="signal peptide" evidence="1">
    <location>
        <begin position="1"/>
        <end position="16"/>
    </location>
</feature>
<evidence type="ECO:0000313" key="3">
    <source>
        <dbReference type="EMBL" id="KAK5802876.1"/>
    </source>
</evidence>
<dbReference type="Pfam" id="PF13456">
    <property type="entry name" value="RVT_3"/>
    <property type="match status" value="1"/>
</dbReference>
<sequence>MLTSIVCLGSLLSACGKTTIFIFQDTSWSGSEIIKESYSWAKQYVSTKWGKTNDPQGLSQIVERGYDSVLIQSDCLEAVIAIQKGSSEGSNSALVRRIHQILLHFKQWDIKHISREENQEADHLIKLVQHRDYGLYLIVISLLEGMV</sequence>
<dbReference type="InterPro" id="IPR053151">
    <property type="entry name" value="RNase_H-like"/>
</dbReference>
<dbReference type="InterPro" id="IPR002156">
    <property type="entry name" value="RNaseH_domain"/>
</dbReference>
<evidence type="ECO:0000313" key="4">
    <source>
        <dbReference type="Proteomes" id="UP001358586"/>
    </source>
</evidence>
<evidence type="ECO:0000259" key="2">
    <source>
        <dbReference type="Pfam" id="PF13456"/>
    </source>
</evidence>
<feature type="domain" description="RNase H type-1" evidence="2">
    <location>
        <begin position="56"/>
        <end position="126"/>
    </location>
</feature>
<reference evidence="3 4" key="1">
    <citation type="submission" date="2023-03" db="EMBL/GenBank/DDBJ databases">
        <title>WGS of Gossypium arboreum.</title>
        <authorList>
            <person name="Yu D."/>
        </authorList>
    </citation>
    <scope>NUCLEOTIDE SEQUENCE [LARGE SCALE GENOMIC DNA]</scope>
    <source>
        <tissue evidence="3">Leaf</tissue>
    </source>
</reference>
<dbReference type="InterPro" id="IPR036397">
    <property type="entry name" value="RNaseH_sf"/>
</dbReference>
<organism evidence="3 4">
    <name type="scientific">Gossypium arboreum</name>
    <name type="common">Tree cotton</name>
    <name type="synonym">Gossypium nanking</name>
    <dbReference type="NCBI Taxonomy" id="29729"/>
    <lineage>
        <taxon>Eukaryota</taxon>
        <taxon>Viridiplantae</taxon>
        <taxon>Streptophyta</taxon>
        <taxon>Embryophyta</taxon>
        <taxon>Tracheophyta</taxon>
        <taxon>Spermatophyta</taxon>
        <taxon>Magnoliopsida</taxon>
        <taxon>eudicotyledons</taxon>
        <taxon>Gunneridae</taxon>
        <taxon>Pentapetalae</taxon>
        <taxon>rosids</taxon>
        <taxon>malvids</taxon>
        <taxon>Malvales</taxon>
        <taxon>Malvaceae</taxon>
        <taxon>Malvoideae</taxon>
        <taxon>Gossypium</taxon>
    </lineage>
</organism>
<dbReference type="Proteomes" id="UP001358586">
    <property type="component" value="Chromosome 9"/>
</dbReference>
<keyword evidence="4" id="KW-1185">Reference proteome</keyword>
<proteinExistence type="predicted"/>
<dbReference type="InterPro" id="IPR044730">
    <property type="entry name" value="RNase_H-like_dom_plant"/>
</dbReference>
<name>A0ABR0NNI4_GOSAR</name>
<keyword evidence="1" id="KW-0732">Signal</keyword>
<dbReference type="PANTHER" id="PTHR47723:SF19">
    <property type="entry name" value="POLYNUCLEOTIDYL TRANSFERASE, RIBONUCLEASE H-LIKE SUPERFAMILY PROTEIN"/>
    <property type="match status" value="1"/>
</dbReference>